<dbReference type="SUPFAM" id="SSF53850">
    <property type="entry name" value="Periplasmic binding protein-like II"/>
    <property type="match status" value="1"/>
</dbReference>
<dbReference type="Gene3D" id="3.40.190.10">
    <property type="entry name" value="Periplasmic binding protein-like II"/>
    <property type="match status" value="2"/>
</dbReference>
<comment type="caution">
    <text evidence="13">The sequence shown here is derived from an EMBL/GenBank/DDBJ whole genome shotgun (WGS) entry which is preliminary data.</text>
</comment>
<dbReference type="PANTHER" id="PTHR31528">
    <property type="entry name" value="4-AMINO-5-HYDROXYMETHYL-2-METHYLPYRIMIDINE PHOSPHATE SYNTHASE THI11-RELATED"/>
    <property type="match status" value="1"/>
</dbReference>
<dbReference type="PANTHER" id="PTHR31528:SF1">
    <property type="entry name" value="4-AMINO-5-HYDROXYMETHYL-2-METHYLPYRIMIDINE PHOSPHATE SYNTHASE THI11-RELATED"/>
    <property type="match status" value="1"/>
</dbReference>
<protein>
    <recommendedName>
        <fullName evidence="10">Thiamine pyrimidine synthase</fullName>
    </recommendedName>
</protein>
<dbReference type="EMBL" id="WEKT01000015">
    <property type="protein sequence ID" value="MZI93650.1"/>
    <property type="molecule type" value="Genomic_DNA"/>
</dbReference>
<comment type="function">
    <text evidence="1">Responsible for the formation of the pyrimidine heterocycle in the thiamine biosynthesis pathway. Catalyzes the formation of hydroxymethylpyrimidine phosphate (HMP-P) from histidine and pyridoxal phosphate (PLP). The protein uses PLP and the active site histidine to form HMP-P, generating an inactive enzyme. The enzyme can only undergo a single turnover, which suggests it is a suicide enzyme.</text>
</comment>
<comment type="subunit">
    <text evidence="4">Homodimer.</text>
</comment>
<comment type="pathway">
    <text evidence="2">Cofactor biosynthesis; thiamine diphosphate biosynthesis.</text>
</comment>
<dbReference type="GO" id="GO:0009228">
    <property type="term" value="P:thiamine biosynthetic process"/>
    <property type="evidence" value="ECO:0007669"/>
    <property type="project" value="UniProtKB-KW"/>
</dbReference>
<evidence type="ECO:0000256" key="2">
    <source>
        <dbReference type="ARBA" id="ARBA00004948"/>
    </source>
</evidence>
<accession>A0A7X4LKV2</accession>
<evidence type="ECO:0000256" key="4">
    <source>
        <dbReference type="ARBA" id="ARBA00011738"/>
    </source>
</evidence>
<keyword evidence="8" id="KW-0784">Thiamine biosynthesis</keyword>
<evidence type="ECO:0000256" key="3">
    <source>
        <dbReference type="ARBA" id="ARBA00009406"/>
    </source>
</evidence>
<evidence type="ECO:0000259" key="12">
    <source>
        <dbReference type="Pfam" id="PF09084"/>
    </source>
</evidence>
<evidence type="ECO:0000256" key="10">
    <source>
        <dbReference type="ARBA" id="ARBA00033171"/>
    </source>
</evidence>
<comment type="similarity">
    <text evidence="3">Belongs to the NMT1/THI5 family.</text>
</comment>
<evidence type="ECO:0000256" key="7">
    <source>
        <dbReference type="ARBA" id="ARBA00022898"/>
    </source>
</evidence>
<gene>
    <name evidence="13" type="ORF">F9817_10615</name>
</gene>
<dbReference type="InterPro" id="IPR027939">
    <property type="entry name" value="NMT1/THI5"/>
</dbReference>
<dbReference type="InterPro" id="IPR015168">
    <property type="entry name" value="SsuA/THI5"/>
</dbReference>
<dbReference type="GO" id="GO:0016740">
    <property type="term" value="F:transferase activity"/>
    <property type="evidence" value="ECO:0007669"/>
    <property type="project" value="UniProtKB-KW"/>
</dbReference>
<evidence type="ECO:0000256" key="1">
    <source>
        <dbReference type="ARBA" id="ARBA00003469"/>
    </source>
</evidence>
<dbReference type="Proteomes" id="UP000462621">
    <property type="component" value="Unassembled WGS sequence"/>
</dbReference>
<organism evidence="13 14">
    <name type="scientific">Vibrio eleionomae</name>
    <dbReference type="NCBI Taxonomy" id="2653505"/>
    <lineage>
        <taxon>Bacteria</taxon>
        <taxon>Pseudomonadati</taxon>
        <taxon>Pseudomonadota</taxon>
        <taxon>Gammaproteobacteria</taxon>
        <taxon>Vibrionales</taxon>
        <taxon>Vibrionaceae</taxon>
        <taxon>Vibrio</taxon>
    </lineage>
</organism>
<feature type="domain" description="SsuA/THI5-like" evidence="12">
    <location>
        <begin position="36"/>
        <end position="242"/>
    </location>
</feature>
<keyword evidence="6" id="KW-0479">Metal-binding</keyword>
<evidence type="ECO:0000313" key="13">
    <source>
        <dbReference type="EMBL" id="MZI93650.1"/>
    </source>
</evidence>
<comment type="catalytic activity">
    <reaction evidence="11">
        <text>N(6)-(pyridoxal phosphate)-L-lysyl-[4-amino-5-hydroxymethyl-2-methylpyrimidine phosphate synthase] + L-histidyl-[4-amino-5-hydroxymethyl-2-methylpyrimidine phosphate synthase] + 2 Fe(3+) + 4 H2O = L-lysyl-[4-amino-5-hydroxymethyl-2-methylpyrimidine phosphate synthase] + (2S)-2-amino-5-hydroxy-4-oxopentanoyl-[4-amino-5-hydroxymethyl-2-methylpyrimidine phosphate synthase] + 4-amino-2-methyl-5-(phosphooxymethyl)pyrimidine + 3-oxopropanoate + 2 Fe(2+) + 2 H(+)</text>
        <dbReference type="Rhea" id="RHEA:65756"/>
        <dbReference type="Rhea" id="RHEA-COMP:16892"/>
        <dbReference type="Rhea" id="RHEA-COMP:16893"/>
        <dbReference type="Rhea" id="RHEA-COMP:16894"/>
        <dbReference type="Rhea" id="RHEA-COMP:16895"/>
        <dbReference type="ChEBI" id="CHEBI:15377"/>
        <dbReference type="ChEBI" id="CHEBI:15378"/>
        <dbReference type="ChEBI" id="CHEBI:29033"/>
        <dbReference type="ChEBI" id="CHEBI:29034"/>
        <dbReference type="ChEBI" id="CHEBI:29969"/>
        <dbReference type="ChEBI" id="CHEBI:29979"/>
        <dbReference type="ChEBI" id="CHEBI:33190"/>
        <dbReference type="ChEBI" id="CHEBI:58354"/>
        <dbReference type="ChEBI" id="CHEBI:143915"/>
        <dbReference type="ChEBI" id="CHEBI:157692"/>
    </reaction>
    <physiologicalReaction direction="left-to-right" evidence="11">
        <dbReference type="Rhea" id="RHEA:65757"/>
    </physiologicalReaction>
</comment>
<evidence type="ECO:0000256" key="5">
    <source>
        <dbReference type="ARBA" id="ARBA00022679"/>
    </source>
</evidence>
<keyword evidence="14" id="KW-1185">Reference proteome</keyword>
<evidence type="ECO:0000256" key="9">
    <source>
        <dbReference type="ARBA" id="ARBA00023004"/>
    </source>
</evidence>
<keyword evidence="7" id="KW-0663">Pyridoxal phosphate</keyword>
<keyword evidence="9" id="KW-0408">Iron</keyword>
<dbReference type="AlphaFoldDB" id="A0A7X4LKV2"/>
<evidence type="ECO:0000256" key="11">
    <source>
        <dbReference type="ARBA" id="ARBA00048179"/>
    </source>
</evidence>
<proteinExistence type="inferred from homology"/>
<keyword evidence="5 13" id="KW-0808">Transferase</keyword>
<dbReference type="Pfam" id="PF09084">
    <property type="entry name" value="NMT1"/>
    <property type="match status" value="1"/>
</dbReference>
<evidence type="ECO:0000256" key="8">
    <source>
        <dbReference type="ARBA" id="ARBA00022977"/>
    </source>
</evidence>
<name>A0A7X4LKV2_9VIBR</name>
<sequence>MVAGVASTFGGLGMRSAQAADLSELTFQASWINDAEFIGYFVAMQQGYYKNSGIKMNYLSGGADVIPESALLSGKADITLTTPDTTVQAIVEQGAPFKIIGQQYQRNPIGIVSLEENPVREPKDLIGKVLAVPAVNNISVAAMLKLAGIKDGQVRLVPYQGDPTPLIKGEVDAVVNFVTGVPNVIEKQGKKAVSFLLYDFGLTIPNDTVVVLEETLNNRREDLIKWLRASRQGWDENAKDPAKYPAEFADSWFKGTGRETELDIFQNTAQLPLMQSPEGYFAMTEESIAATIEGLSRVGIQATRDMFDTTLLAEV</sequence>
<dbReference type="GO" id="GO:0046872">
    <property type="term" value="F:metal ion binding"/>
    <property type="evidence" value="ECO:0007669"/>
    <property type="project" value="UniProtKB-KW"/>
</dbReference>
<reference evidence="13 14" key="1">
    <citation type="submission" date="2019-10" db="EMBL/GenBank/DDBJ databases">
        <title>Vibrio sp. nov. isolated from a shrimp pond.</title>
        <authorList>
            <person name="Gomez-Gil B."/>
            <person name="Enciso-Ibarra J."/>
            <person name="Enciso-Ibarra K."/>
            <person name="Bolan-Mejia C."/>
        </authorList>
    </citation>
    <scope>NUCLEOTIDE SEQUENCE [LARGE SCALE GENOMIC DNA]</scope>
    <source>
        <strain evidence="13 14">CAIM 722</strain>
    </source>
</reference>
<evidence type="ECO:0000313" key="14">
    <source>
        <dbReference type="Proteomes" id="UP000462621"/>
    </source>
</evidence>
<evidence type="ECO:0000256" key="6">
    <source>
        <dbReference type="ARBA" id="ARBA00022723"/>
    </source>
</evidence>